<sequence>MPAETNEQITRSSALISATTESSRLKGRLSSIFRNLIRILRKYLTFVGPGFIIAVSYIDPGNYSTDVAAGALFQYKMLFILLLSNAFAIFLQSLSCKLGCVTGYNLPELCRAQFPFWLNILLYVFFEVAILATDLAEVIGTAIALNILFKIPLVAGVAITMIDVLIVLCAWKPDGAMRATRYFEIGVAILVAMVVCCFIALLTKISDIEVKTVLKGYLPNSTAFSKSGIYTSLSIMGAVVMPHSLILGTGLTQPRMMDWDVQHGVYTEDLYEQDSSLCTKYIPSLGAVRHTLSYSIVELTLSLMTFALFVNSAILIVSGATLFGVSGAADADLFGIHDLLSTILSPAAGTLFAVALLASGQSAGIVTTMAGQLVSEGFFKWTIRPWLRRLITRSIAVLPCIIVAGLVGRSGLAQVLNASQVALSILLPFITFPIILFTSKQHIMKVATNARAIATSEIQHDHVPVQNENTNHSFAQQHEVNEVPQFMDMSNSRLITTLAWMIWLTIAGLNTYLIVILAQTHGTGT</sequence>
<feature type="transmembrane region" description="Helical" evidence="5">
    <location>
        <begin position="494"/>
        <end position="518"/>
    </location>
</feature>
<organism evidence="6 7">
    <name type="scientific">Taphrina deformans (strain PYCC 5710 / ATCC 11124 / CBS 356.35 / IMI 108563 / JCM 9778 / NBRC 8474)</name>
    <name type="common">Peach leaf curl fungus</name>
    <name type="synonym">Lalaria deformans</name>
    <dbReference type="NCBI Taxonomy" id="1097556"/>
    <lineage>
        <taxon>Eukaryota</taxon>
        <taxon>Fungi</taxon>
        <taxon>Dikarya</taxon>
        <taxon>Ascomycota</taxon>
        <taxon>Taphrinomycotina</taxon>
        <taxon>Taphrinomycetes</taxon>
        <taxon>Taphrinales</taxon>
        <taxon>Taphrinaceae</taxon>
        <taxon>Taphrina</taxon>
    </lineage>
</organism>
<dbReference type="PANTHER" id="PTHR11706">
    <property type="entry name" value="SOLUTE CARRIER PROTEIN FAMILY 11 MEMBER"/>
    <property type="match status" value="1"/>
</dbReference>
<evidence type="ECO:0000256" key="1">
    <source>
        <dbReference type="ARBA" id="ARBA00004141"/>
    </source>
</evidence>
<feature type="transmembrane region" description="Helical" evidence="5">
    <location>
        <begin position="183"/>
        <end position="203"/>
    </location>
</feature>
<dbReference type="GO" id="GO:0005886">
    <property type="term" value="C:plasma membrane"/>
    <property type="evidence" value="ECO:0007669"/>
    <property type="project" value="TreeGrafter"/>
</dbReference>
<feature type="transmembrane region" description="Helical" evidence="5">
    <location>
        <begin position="390"/>
        <end position="412"/>
    </location>
</feature>
<dbReference type="GO" id="GO:0030026">
    <property type="term" value="P:intracellular manganese ion homeostasis"/>
    <property type="evidence" value="ECO:0007669"/>
    <property type="project" value="TreeGrafter"/>
</dbReference>
<feature type="transmembrane region" description="Helical" evidence="5">
    <location>
        <begin position="39"/>
        <end position="58"/>
    </location>
</feature>
<dbReference type="eggNOG" id="KOG1291">
    <property type="taxonomic scope" value="Eukaryota"/>
</dbReference>
<dbReference type="Pfam" id="PF01566">
    <property type="entry name" value="Nramp"/>
    <property type="match status" value="1"/>
</dbReference>
<evidence type="ECO:0000256" key="2">
    <source>
        <dbReference type="ARBA" id="ARBA00022692"/>
    </source>
</evidence>
<keyword evidence="4 5" id="KW-0472">Membrane</keyword>
<dbReference type="GO" id="GO:0034755">
    <property type="term" value="P:iron ion transmembrane transport"/>
    <property type="evidence" value="ECO:0007669"/>
    <property type="project" value="TreeGrafter"/>
</dbReference>
<feature type="transmembrane region" description="Helical" evidence="5">
    <location>
        <begin position="116"/>
        <end position="145"/>
    </location>
</feature>
<comment type="caution">
    <text evidence="6">The sequence shown here is derived from an EMBL/GenBank/DDBJ whole genome shotgun (WGS) entry which is preliminary data.</text>
</comment>
<dbReference type="GO" id="GO:0005384">
    <property type="term" value="F:manganese ion transmembrane transporter activity"/>
    <property type="evidence" value="ECO:0007669"/>
    <property type="project" value="TreeGrafter"/>
</dbReference>
<dbReference type="HAMAP" id="MF_00221">
    <property type="entry name" value="NRAMP"/>
    <property type="match status" value="1"/>
</dbReference>
<accession>R4X701</accession>
<dbReference type="EMBL" id="CAHR02000022">
    <property type="protein sequence ID" value="CCG81022.1"/>
    <property type="molecule type" value="Genomic_DNA"/>
</dbReference>
<comment type="subcellular location">
    <subcellularLocation>
        <location evidence="1">Membrane</location>
        <topology evidence="1">Multi-pass membrane protein</topology>
    </subcellularLocation>
</comment>
<dbReference type="VEuPathDB" id="FungiDB:TAPDE_000699"/>
<keyword evidence="2 5" id="KW-0812">Transmembrane</keyword>
<dbReference type="NCBIfam" id="TIGR01197">
    <property type="entry name" value="nramp"/>
    <property type="match status" value="1"/>
</dbReference>
<keyword evidence="3 5" id="KW-1133">Transmembrane helix</keyword>
<gene>
    <name evidence="6" type="ORF">TAPDE_000699</name>
</gene>
<dbReference type="PANTHER" id="PTHR11706:SF101">
    <property type="entry name" value="MANGANESE TRANSPORTER SMF1"/>
    <property type="match status" value="1"/>
</dbReference>
<dbReference type="OrthoDB" id="409173at2759"/>
<feature type="transmembrane region" description="Helical" evidence="5">
    <location>
        <begin position="418"/>
        <end position="437"/>
    </location>
</feature>
<dbReference type="GO" id="GO:0015086">
    <property type="term" value="F:cadmium ion transmembrane transporter activity"/>
    <property type="evidence" value="ECO:0007669"/>
    <property type="project" value="TreeGrafter"/>
</dbReference>
<evidence type="ECO:0000256" key="4">
    <source>
        <dbReference type="ARBA" id="ARBA00023136"/>
    </source>
</evidence>
<evidence type="ECO:0000256" key="5">
    <source>
        <dbReference type="SAM" id="Phobius"/>
    </source>
</evidence>
<evidence type="ECO:0000313" key="7">
    <source>
        <dbReference type="Proteomes" id="UP000013776"/>
    </source>
</evidence>
<reference evidence="6 7" key="1">
    <citation type="journal article" date="2013" name="MBio">
        <title>Genome sequencing of the plant pathogen Taphrina deformans, the causal agent of peach leaf curl.</title>
        <authorList>
            <person name="Cisse O.H."/>
            <person name="Almeida J.M.G.C.F."/>
            <person name="Fonseca A."/>
            <person name="Kumar A.A."/>
            <person name="Salojaervi J."/>
            <person name="Overmyer K."/>
            <person name="Hauser P.M."/>
            <person name="Pagni M."/>
        </authorList>
    </citation>
    <scope>NUCLEOTIDE SEQUENCE [LARGE SCALE GENOMIC DNA]</scope>
    <source>
        <strain evidence="7">PYCC 5710 / ATCC 11124 / CBS 356.35 / IMI 108563 / JCM 9778 / NBRC 8474</strain>
    </source>
</reference>
<keyword evidence="7" id="KW-1185">Reference proteome</keyword>
<dbReference type="PRINTS" id="PR00447">
    <property type="entry name" value="NATRESASSCMP"/>
</dbReference>
<feature type="transmembrane region" description="Helical" evidence="5">
    <location>
        <begin position="223"/>
        <end position="247"/>
    </location>
</feature>
<evidence type="ECO:0000313" key="6">
    <source>
        <dbReference type="EMBL" id="CCG81022.1"/>
    </source>
</evidence>
<feature type="transmembrane region" description="Helical" evidence="5">
    <location>
        <begin position="299"/>
        <end position="323"/>
    </location>
</feature>
<evidence type="ECO:0000256" key="3">
    <source>
        <dbReference type="ARBA" id="ARBA00022989"/>
    </source>
</evidence>
<proteinExistence type="inferred from homology"/>
<dbReference type="Proteomes" id="UP000013776">
    <property type="component" value="Unassembled WGS sequence"/>
</dbReference>
<feature type="transmembrane region" description="Helical" evidence="5">
    <location>
        <begin position="151"/>
        <end position="171"/>
    </location>
</feature>
<feature type="transmembrane region" description="Helical" evidence="5">
    <location>
        <begin position="78"/>
        <end position="104"/>
    </location>
</feature>
<dbReference type="STRING" id="1097556.R4X701"/>
<name>R4X701_TAPDE</name>
<dbReference type="InterPro" id="IPR001046">
    <property type="entry name" value="NRAMP_fam"/>
</dbReference>
<dbReference type="AlphaFoldDB" id="R4X701"/>
<protein>
    <submittedName>
        <fullName evidence="6">Transporter protein smf2</fullName>
    </submittedName>
</protein>
<dbReference type="NCBIfam" id="NF037982">
    <property type="entry name" value="Nramp_1"/>
    <property type="match status" value="1"/>
</dbReference>
<feature type="transmembrane region" description="Helical" evidence="5">
    <location>
        <begin position="343"/>
        <end position="369"/>
    </location>
</feature>